<dbReference type="PANTHER" id="PTHR42920:SF5">
    <property type="entry name" value="EAMA DOMAIN-CONTAINING PROTEIN"/>
    <property type="match status" value="1"/>
</dbReference>
<evidence type="ECO:0000259" key="8">
    <source>
        <dbReference type="Pfam" id="PF00892"/>
    </source>
</evidence>
<feature type="transmembrane region" description="Helical" evidence="7">
    <location>
        <begin position="260"/>
        <end position="279"/>
    </location>
</feature>
<protein>
    <submittedName>
        <fullName evidence="9">EamA/RhaT family transporter</fullName>
    </submittedName>
</protein>
<keyword evidence="5 7" id="KW-1133">Transmembrane helix</keyword>
<accession>A0A3N0AE97</accession>
<feature type="domain" description="EamA" evidence="8">
    <location>
        <begin position="2"/>
        <end position="128"/>
    </location>
</feature>
<organism evidence="9 10">
    <name type="scientific">Slackia faecicanis</name>
    <dbReference type="NCBI Taxonomy" id="255723"/>
    <lineage>
        <taxon>Bacteria</taxon>
        <taxon>Bacillati</taxon>
        <taxon>Actinomycetota</taxon>
        <taxon>Coriobacteriia</taxon>
        <taxon>Eggerthellales</taxon>
        <taxon>Eggerthellaceae</taxon>
        <taxon>Slackia</taxon>
    </lineage>
</organism>
<comment type="caution">
    <text evidence="9">The sequence shown here is derived from an EMBL/GenBank/DDBJ whole genome shotgun (WGS) entry which is preliminary data.</text>
</comment>
<name>A0A3N0AE97_9ACTN</name>
<evidence type="ECO:0000256" key="6">
    <source>
        <dbReference type="ARBA" id="ARBA00023136"/>
    </source>
</evidence>
<evidence type="ECO:0000256" key="1">
    <source>
        <dbReference type="ARBA" id="ARBA00004651"/>
    </source>
</evidence>
<feature type="transmembrane region" description="Helical" evidence="7">
    <location>
        <begin position="112"/>
        <end position="130"/>
    </location>
</feature>
<feature type="transmembrane region" description="Helical" evidence="7">
    <location>
        <begin position="83"/>
        <end position="105"/>
    </location>
</feature>
<dbReference type="Pfam" id="PF00892">
    <property type="entry name" value="EamA"/>
    <property type="match status" value="2"/>
</dbReference>
<reference evidence="10" key="1">
    <citation type="submission" date="2018-05" db="EMBL/GenBank/DDBJ databases">
        <title>Genome Sequencing of selected type strains of the family Eggerthellaceae.</title>
        <authorList>
            <person name="Danylec N."/>
            <person name="Stoll D.A."/>
            <person name="Doetsch A."/>
            <person name="Huch M."/>
        </authorList>
    </citation>
    <scope>NUCLEOTIDE SEQUENCE [LARGE SCALE GENOMIC DNA]</scope>
    <source>
        <strain evidence="10">DSM 17537</strain>
    </source>
</reference>
<evidence type="ECO:0000256" key="7">
    <source>
        <dbReference type="SAM" id="Phobius"/>
    </source>
</evidence>
<keyword evidence="6 7" id="KW-0472">Membrane</keyword>
<dbReference type="SUPFAM" id="SSF103481">
    <property type="entry name" value="Multidrug resistance efflux transporter EmrE"/>
    <property type="match status" value="2"/>
</dbReference>
<dbReference type="InterPro" id="IPR000620">
    <property type="entry name" value="EamA_dom"/>
</dbReference>
<feature type="transmembrane region" description="Helical" evidence="7">
    <location>
        <begin position="26"/>
        <end position="45"/>
    </location>
</feature>
<feature type="transmembrane region" description="Helical" evidence="7">
    <location>
        <begin position="234"/>
        <end position="254"/>
    </location>
</feature>
<feature type="transmembrane region" description="Helical" evidence="7">
    <location>
        <begin position="168"/>
        <end position="190"/>
    </location>
</feature>
<keyword evidence="4 7" id="KW-0812">Transmembrane</keyword>
<dbReference type="AlphaFoldDB" id="A0A3N0AE97"/>
<keyword evidence="10" id="KW-1185">Reference proteome</keyword>
<evidence type="ECO:0000313" key="9">
    <source>
        <dbReference type="EMBL" id="RNL19492.1"/>
    </source>
</evidence>
<dbReference type="OrthoDB" id="9804865at2"/>
<dbReference type="EMBL" id="QICB01000005">
    <property type="protein sequence ID" value="RNL19492.1"/>
    <property type="molecule type" value="Genomic_DNA"/>
</dbReference>
<dbReference type="GO" id="GO:0005886">
    <property type="term" value="C:plasma membrane"/>
    <property type="evidence" value="ECO:0007669"/>
    <property type="project" value="UniProtKB-SubCell"/>
</dbReference>
<proteinExistence type="inferred from homology"/>
<feature type="transmembrane region" description="Helical" evidence="7">
    <location>
        <begin position="202"/>
        <end position="222"/>
    </location>
</feature>
<dbReference type="InterPro" id="IPR051258">
    <property type="entry name" value="Diverse_Substrate_Transporter"/>
</dbReference>
<dbReference type="InterPro" id="IPR037185">
    <property type="entry name" value="EmrE-like"/>
</dbReference>
<dbReference type="PANTHER" id="PTHR42920">
    <property type="entry name" value="OS03G0707200 PROTEIN-RELATED"/>
    <property type="match status" value="1"/>
</dbReference>
<evidence type="ECO:0000256" key="5">
    <source>
        <dbReference type="ARBA" id="ARBA00022989"/>
    </source>
</evidence>
<dbReference type="Proteomes" id="UP000267368">
    <property type="component" value="Unassembled WGS sequence"/>
</dbReference>
<comment type="subcellular location">
    <subcellularLocation>
        <location evidence="1">Cell membrane</location>
        <topology evidence="1">Multi-pass membrane protein</topology>
    </subcellularLocation>
</comment>
<evidence type="ECO:0000313" key="10">
    <source>
        <dbReference type="Proteomes" id="UP000267368"/>
    </source>
</evidence>
<comment type="similarity">
    <text evidence="2">Belongs to the EamA transporter family.</text>
</comment>
<evidence type="ECO:0000256" key="4">
    <source>
        <dbReference type="ARBA" id="ARBA00022692"/>
    </source>
</evidence>
<gene>
    <name evidence="9" type="ORF">DMP07_07130</name>
</gene>
<feature type="transmembrane region" description="Helical" evidence="7">
    <location>
        <begin position="136"/>
        <end position="156"/>
    </location>
</feature>
<feature type="domain" description="EamA" evidence="8">
    <location>
        <begin position="140"/>
        <end position="275"/>
    </location>
</feature>
<sequence>MLVLAAAIWGLGTVVVKDTVDALPPFWLVGIRFFFSGIILLIVCFNVIRAHIDRESLVAGSFLGIFLVASYACNTAGLTDTTAAKSSFLTSIYCAFVPFFAWAVSRIRPTRYNIAAVVLCVAGVGFVSFSDGFETMSLGFGEIITIVSAAFLALHIAFTAKLSDGRDALTLTVVQFIVSGVLGCAAGLFIEGMPDWSVLGEPGVFANVAYIVVFASCIALSLQNVGVAHVAPAPAALFLATESVFGVVFSVIFLGETVTALMAVGFVLIGAGIVVSEALPLKKQRLDANQVAEEEMRASEEG</sequence>
<keyword evidence="3" id="KW-1003">Cell membrane</keyword>
<feature type="transmembrane region" description="Helical" evidence="7">
    <location>
        <begin position="57"/>
        <end position="77"/>
    </location>
</feature>
<evidence type="ECO:0000256" key="3">
    <source>
        <dbReference type="ARBA" id="ARBA00022475"/>
    </source>
</evidence>
<evidence type="ECO:0000256" key="2">
    <source>
        <dbReference type="ARBA" id="ARBA00007362"/>
    </source>
</evidence>